<organism evidence="1 2">
    <name type="scientific">Caerostris extrusa</name>
    <name type="common">Bark spider</name>
    <name type="synonym">Caerostris bankana</name>
    <dbReference type="NCBI Taxonomy" id="172846"/>
    <lineage>
        <taxon>Eukaryota</taxon>
        <taxon>Metazoa</taxon>
        <taxon>Ecdysozoa</taxon>
        <taxon>Arthropoda</taxon>
        <taxon>Chelicerata</taxon>
        <taxon>Arachnida</taxon>
        <taxon>Araneae</taxon>
        <taxon>Araneomorphae</taxon>
        <taxon>Entelegynae</taxon>
        <taxon>Araneoidea</taxon>
        <taxon>Araneidae</taxon>
        <taxon>Caerostris</taxon>
    </lineage>
</organism>
<proteinExistence type="predicted"/>
<dbReference type="Proteomes" id="UP001054945">
    <property type="component" value="Unassembled WGS sequence"/>
</dbReference>
<dbReference type="AlphaFoldDB" id="A0AAV4Y1R4"/>
<evidence type="ECO:0000313" key="2">
    <source>
        <dbReference type="Proteomes" id="UP001054945"/>
    </source>
</evidence>
<protein>
    <submittedName>
        <fullName evidence="1">Uncharacterized protein</fullName>
    </submittedName>
</protein>
<reference evidence="1 2" key="1">
    <citation type="submission" date="2021-06" db="EMBL/GenBank/DDBJ databases">
        <title>Caerostris extrusa draft genome.</title>
        <authorList>
            <person name="Kono N."/>
            <person name="Arakawa K."/>
        </authorList>
    </citation>
    <scope>NUCLEOTIDE SEQUENCE [LARGE SCALE GENOMIC DNA]</scope>
</reference>
<evidence type="ECO:0000313" key="1">
    <source>
        <dbReference type="EMBL" id="GIZ00085.1"/>
    </source>
</evidence>
<dbReference type="EMBL" id="BPLR01018502">
    <property type="protein sequence ID" value="GIZ00085.1"/>
    <property type="molecule type" value="Genomic_DNA"/>
</dbReference>
<keyword evidence="2" id="KW-1185">Reference proteome</keyword>
<gene>
    <name evidence="1" type="ORF">CEXT_665651</name>
</gene>
<sequence>MFHVFTRKNDSSTCDMLQQLRWTSLIRHQRRCRIGVPVEMSYWSTSGDVVLEYQWRCRIMEELLEKVHFNIYRRRGEREEKWFTFSHGRRFSRHRIIDMIEIYIYI</sequence>
<name>A0AAV4Y1R4_CAEEX</name>
<accession>A0AAV4Y1R4</accession>
<comment type="caution">
    <text evidence="1">The sequence shown here is derived from an EMBL/GenBank/DDBJ whole genome shotgun (WGS) entry which is preliminary data.</text>
</comment>